<protein>
    <submittedName>
        <fullName evidence="1">Uncharacterized protein</fullName>
    </submittedName>
</protein>
<evidence type="ECO:0000313" key="1">
    <source>
        <dbReference type="EMBL" id="MPC83865.1"/>
    </source>
</evidence>
<keyword evidence="2" id="KW-1185">Reference proteome</keyword>
<dbReference type="EMBL" id="VSRR010063739">
    <property type="protein sequence ID" value="MPC83865.1"/>
    <property type="molecule type" value="Genomic_DNA"/>
</dbReference>
<name>A0A5B7IN76_PORTR</name>
<organism evidence="1 2">
    <name type="scientific">Portunus trituberculatus</name>
    <name type="common">Swimming crab</name>
    <name type="synonym">Neptunus trituberculatus</name>
    <dbReference type="NCBI Taxonomy" id="210409"/>
    <lineage>
        <taxon>Eukaryota</taxon>
        <taxon>Metazoa</taxon>
        <taxon>Ecdysozoa</taxon>
        <taxon>Arthropoda</taxon>
        <taxon>Crustacea</taxon>
        <taxon>Multicrustacea</taxon>
        <taxon>Malacostraca</taxon>
        <taxon>Eumalacostraca</taxon>
        <taxon>Eucarida</taxon>
        <taxon>Decapoda</taxon>
        <taxon>Pleocyemata</taxon>
        <taxon>Brachyura</taxon>
        <taxon>Eubrachyura</taxon>
        <taxon>Portunoidea</taxon>
        <taxon>Portunidae</taxon>
        <taxon>Portuninae</taxon>
        <taxon>Portunus</taxon>
    </lineage>
</organism>
<gene>
    <name evidence="1" type="ORF">E2C01_078585</name>
</gene>
<dbReference type="Proteomes" id="UP000324222">
    <property type="component" value="Unassembled WGS sequence"/>
</dbReference>
<proteinExistence type="predicted"/>
<accession>A0A5B7IN76</accession>
<sequence>MCGLCGLRAVRGKAEDDRYKGSSRISDPCRTALRLLASERLRQQQGDASPGHGSHAQDYQRDELVDRALCIGKFYAFRSQIYMDFVTVRDEEVDM</sequence>
<comment type="caution">
    <text evidence="1">The sequence shown here is derived from an EMBL/GenBank/DDBJ whole genome shotgun (WGS) entry which is preliminary data.</text>
</comment>
<evidence type="ECO:0000313" key="2">
    <source>
        <dbReference type="Proteomes" id="UP000324222"/>
    </source>
</evidence>
<dbReference type="AlphaFoldDB" id="A0A5B7IN76"/>
<reference evidence="1 2" key="1">
    <citation type="submission" date="2019-05" db="EMBL/GenBank/DDBJ databases">
        <title>Another draft genome of Portunus trituberculatus and its Hox gene families provides insights of decapod evolution.</title>
        <authorList>
            <person name="Jeong J.-H."/>
            <person name="Song I."/>
            <person name="Kim S."/>
            <person name="Choi T."/>
            <person name="Kim D."/>
            <person name="Ryu S."/>
            <person name="Kim W."/>
        </authorList>
    </citation>
    <scope>NUCLEOTIDE SEQUENCE [LARGE SCALE GENOMIC DNA]</scope>
    <source>
        <tissue evidence="1">Muscle</tissue>
    </source>
</reference>